<accession>A0AAN8XHM8</accession>
<dbReference type="InterPro" id="IPR013024">
    <property type="entry name" value="GGCT-like"/>
</dbReference>
<evidence type="ECO:0000256" key="2">
    <source>
        <dbReference type="ARBA" id="ARBA00012344"/>
    </source>
</evidence>
<name>A0AAN8XHM8_HALRR</name>
<gene>
    <name evidence="7" type="primary">CHAC2_2</name>
    <name evidence="7" type="ORF">SK128_028249</name>
</gene>
<sequence>MVLGLKDIRRRKIRIGSQRQALLSHFLLCLNDLSLILQHEETEDLVASPSLVSITRNWDIATLGIILLQKNLIKGVLIPEGVHFEERVWGVAYKIGESDLEEVLTHLDHREKDGYQRIPVTFHPQDLSVKPWELIIYLGSETNPFFTGPTNERQIAEIIASAEGPSGSNSEYLFQLAQTMKTMGVQDCHLYDIESRVKCLLGKS</sequence>
<organism evidence="7 8">
    <name type="scientific">Halocaridina rubra</name>
    <name type="common">Hawaiian red shrimp</name>
    <dbReference type="NCBI Taxonomy" id="373956"/>
    <lineage>
        <taxon>Eukaryota</taxon>
        <taxon>Metazoa</taxon>
        <taxon>Ecdysozoa</taxon>
        <taxon>Arthropoda</taxon>
        <taxon>Crustacea</taxon>
        <taxon>Multicrustacea</taxon>
        <taxon>Malacostraca</taxon>
        <taxon>Eumalacostraca</taxon>
        <taxon>Eucarida</taxon>
        <taxon>Decapoda</taxon>
        <taxon>Pleocyemata</taxon>
        <taxon>Caridea</taxon>
        <taxon>Atyoidea</taxon>
        <taxon>Atyidae</taxon>
        <taxon>Halocaridina</taxon>
    </lineage>
</organism>
<dbReference type="PANTHER" id="PTHR12192:SF2">
    <property type="entry name" value="GLUTATHIONE-SPECIFIC GAMMA-GLUTAMYLCYCLOTRANSFERASE 2"/>
    <property type="match status" value="1"/>
</dbReference>
<proteinExistence type="inferred from homology"/>
<dbReference type="EMBL" id="JAXCGZ010003827">
    <property type="protein sequence ID" value="KAK7083021.1"/>
    <property type="molecule type" value="Genomic_DNA"/>
</dbReference>
<protein>
    <recommendedName>
        <fullName evidence="2">glutathione-specific gamma-glutamylcyclotransferase</fullName>
        <ecNumber evidence="2">4.3.2.7</ecNumber>
    </recommendedName>
    <alternativeName>
        <fullName evidence="4">Cation transport regulator-like protein 2</fullName>
    </alternativeName>
</protein>
<dbReference type="GO" id="GO:0005737">
    <property type="term" value="C:cytoplasm"/>
    <property type="evidence" value="ECO:0007669"/>
    <property type="project" value="TreeGrafter"/>
</dbReference>
<dbReference type="AlphaFoldDB" id="A0AAN8XHM8"/>
<evidence type="ECO:0000256" key="4">
    <source>
        <dbReference type="ARBA" id="ARBA00043195"/>
    </source>
</evidence>
<keyword evidence="8" id="KW-1185">Reference proteome</keyword>
<dbReference type="EC" id="4.3.2.7" evidence="2"/>
<evidence type="ECO:0000256" key="6">
    <source>
        <dbReference type="ARBA" id="ARBA00048073"/>
    </source>
</evidence>
<dbReference type="Gene3D" id="3.10.490.10">
    <property type="entry name" value="Gamma-glutamyl cyclotransferase-like"/>
    <property type="match status" value="1"/>
</dbReference>
<comment type="similarity">
    <text evidence="1">Belongs to the gamma-glutamylcyclotransferase family. ChaC subfamily.</text>
</comment>
<keyword evidence="3" id="KW-0456">Lyase</keyword>
<evidence type="ECO:0000313" key="7">
    <source>
        <dbReference type="EMBL" id="KAK7083021.1"/>
    </source>
</evidence>
<dbReference type="GO" id="GO:0006751">
    <property type="term" value="P:glutathione catabolic process"/>
    <property type="evidence" value="ECO:0007669"/>
    <property type="project" value="InterPro"/>
</dbReference>
<reference evidence="7 8" key="1">
    <citation type="submission" date="2023-11" db="EMBL/GenBank/DDBJ databases">
        <title>Halocaridina rubra genome assembly.</title>
        <authorList>
            <person name="Smith C."/>
        </authorList>
    </citation>
    <scope>NUCLEOTIDE SEQUENCE [LARGE SCALE GENOMIC DNA]</scope>
    <source>
        <strain evidence="7">EP-1</strain>
        <tissue evidence="7">Whole</tissue>
    </source>
</reference>
<dbReference type="CDD" id="cd06661">
    <property type="entry name" value="GGCT_like"/>
    <property type="match status" value="1"/>
</dbReference>
<dbReference type="InterPro" id="IPR036568">
    <property type="entry name" value="GGCT-like_sf"/>
</dbReference>
<dbReference type="SUPFAM" id="SSF110857">
    <property type="entry name" value="Gamma-glutamyl cyclotransferase-like"/>
    <property type="match status" value="1"/>
</dbReference>
<dbReference type="Pfam" id="PF04752">
    <property type="entry name" value="ChaC"/>
    <property type="match status" value="1"/>
</dbReference>
<evidence type="ECO:0000256" key="5">
    <source>
        <dbReference type="ARBA" id="ARBA00045227"/>
    </source>
</evidence>
<comment type="function">
    <text evidence="5">Catalyzes the cleavage of glutathione into 5-oxo-L-proline and a Cys-Gly dipeptide. Acts specifically on glutathione, but not on other gamma-glutamyl peptides.</text>
</comment>
<dbReference type="PANTHER" id="PTHR12192">
    <property type="entry name" value="CATION TRANSPORT PROTEIN CHAC-RELATED"/>
    <property type="match status" value="1"/>
</dbReference>
<comment type="caution">
    <text evidence="7">The sequence shown here is derived from an EMBL/GenBank/DDBJ whole genome shotgun (WGS) entry which is preliminary data.</text>
</comment>
<dbReference type="InterPro" id="IPR006840">
    <property type="entry name" value="ChaC"/>
</dbReference>
<dbReference type="Proteomes" id="UP001381693">
    <property type="component" value="Unassembled WGS sequence"/>
</dbReference>
<dbReference type="GO" id="GO:0061928">
    <property type="term" value="F:glutathione specific gamma-glutamylcyclotransferase activity"/>
    <property type="evidence" value="ECO:0007669"/>
    <property type="project" value="UniProtKB-EC"/>
</dbReference>
<evidence type="ECO:0000256" key="3">
    <source>
        <dbReference type="ARBA" id="ARBA00023239"/>
    </source>
</evidence>
<evidence type="ECO:0000313" key="8">
    <source>
        <dbReference type="Proteomes" id="UP001381693"/>
    </source>
</evidence>
<evidence type="ECO:0000256" key="1">
    <source>
        <dbReference type="ARBA" id="ARBA00009662"/>
    </source>
</evidence>
<comment type="catalytic activity">
    <reaction evidence="6">
        <text>glutathione = L-cysteinylglycine + 5-oxo-L-proline</text>
        <dbReference type="Rhea" id="RHEA:47724"/>
        <dbReference type="ChEBI" id="CHEBI:57925"/>
        <dbReference type="ChEBI" id="CHEBI:58402"/>
        <dbReference type="ChEBI" id="CHEBI:61694"/>
        <dbReference type="EC" id="4.3.2.7"/>
    </reaction>
</comment>